<comment type="similarity">
    <text evidence="1 2">Belongs to the small heat shock protein (HSP20) family.</text>
</comment>
<dbReference type="RefSeq" id="WP_027472992.1">
    <property type="nucleotide sequence ID" value="NZ_BAMD01000003.1"/>
</dbReference>
<organism evidence="4 5">
    <name type="scientific">Saccharicrinis fermentans DSM 9555 = JCM 21142</name>
    <dbReference type="NCBI Taxonomy" id="869213"/>
    <lineage>
        <taxon>Bacteria</taxon>
        <taxon>Pseudomonadati</taxon>
        <taxon>Bacteroidota</taxon>
        <taxon>Bacteroidia</taxon>
        <taxon>Marinilabiliales</taxon>
        <taxon>Marinilabiliaceae</taxon>
        <taxon>Saccharicrinis</taxon>
    </lineage>
</organism>
<feature type="domain" description="SHSP" evidence="3">
    <location>
        <begin position="35"/>
        <end position="150"/>
    </location>
</feature>
<proteinExistence type="inferred from homology"/>
<dbReference type="Gene3D" id="2.60.40.790">
    <property type="match status" value="1"/>
</dbReference>
<dbReference type="eggNOG" id="COG0071">
    <property type="taxonomic scope" value="Bacteria"/>
</dbReference>
<evidence type="ECO:0000259" key="3">
    <source>
        <dbReference type="PROSITE" id="PS01031"/>
    </source>
</evidence>
<dbReference type="PROSITE" id="PS01031">
    <property type="entry name" value="SHSP"/>
    <property type="match status" value="1"/>
</dbReference>
<dbReference type="AlphaFoldDB" id="W7Y2J9"/>
<evidence type="ECO:0000256" key="1">
    <source>
        <dbReference type="PROSITE-ProRule" id="PRU00285"/>
    </source>
</evidence>
<evidence type="ECO:0000313" key="4">
    <source>
        <dbReference type="EMBL" id="GAF01778.1"/>
    </source>
</evidence>
<dbReference type="InterPro" id="IPR031107">
    <property type="entry name" value="Small_HSP"/>
</dbReference>
<sequence>MTLARLSNQAFPSFPSFFDRFFDNDLMDWSQSNLLGTQSTLPAVNVAENDIEFHIEVAAPGMKKDDFKLNYNNGILTISSEHKDEKEDKQGGKITRKEYSYQAFQRSFELGENSVKVDEIKASYSDGILHITLPKSEALKPRPVKTIPIS</sequence>
<comment type="caution">
    <text evidence="4">The sequence shown here is derived from an EMBL/GenBank/DDBJ whole genome shotgun (WGS) entry which is preliminary data.</text>
</comment>
<reference evidence="4 5" key="1">
    <citation type="journal article" date="2014" name="Genome Announc.">
        <title>Draft Genome Sequence of Cytophaga fermentans JCM 21142T, a Facultative Anaerobe Isolated from Marine Mud.</title>
        <authorList>
            <person name="Starns D."/>
            <person name="Oshima K."/>
            <person name="Suda W."/>
            <person name="Iino T."/>
            <person name="Yuki M."/>
            <person name="Inoue J."/>
            <person name="Kitamura K."/>
            <person name="Iida T."/>
            <person name="Darby A."/>
            <person name="Hattori M."/>
            <person name="Ohkuma M."/>
        </authorList>
    </citation>
    <scope>NUCLEOTIDE SEQUENCE [LARGE SCALE GENOMIC DNA]</scope>
    <source>
        <strain evidence="4 5">JCM 21142</strain>
    </source>
</reference>
<dbReference type="PANTHER" id="PTHR11527">
    <property type="entry name" value="HEAT-SHOCK PROTEIN 20 FAMILY MEMBER"/>
    <property type="match status" value="1"/>
</dbReference>
<dbReference type="OrthoDB" id="9814487at2"/>
<dbReference type="CDD" id="cd06464">
    <property type="entry name" value="ACD_sHsps-like"/>
    <property type="match status" value="1"/>
</dbReference>
<evidence type="ECO:0000256" key="2">
    <source>
        <dbReference type="RuleBase" id="RU003616"/>
    </source>
</evidence>
<evidence type="ECO:0000313" key="5">
    <source>
        <dbReference type="Proteomes" id="UP000019402"/>
    </source>
</evidence>
<keyword evidence="5" id="KW-1185">Reference proteome</keyword>
<dbReference type="InterPro" id="IPR002068">
    <property type="entry name" value="A-crystallin/Hsp20_dom"/>
</dbReference>
<gene>
    <name evidence="4" type="ORF">JCM21142_395</name>
</gene>
<dbReference type="Pfam" id="PF00011">
    <property type="entry name" value="HSP20"/>
    <property type="match status" value="1"/>
</dbReference>
<accession>W7Y2J9</accession>
<dbReference type="Proteomes" id="UP000019402">
    <property type="component" value="Unassembled WGS sequence"/>
</dbReference>
<protein>
    <recommendedName>
        <fullName evidence="3">SHSP domain-containing protein</fullName>
    </recommendedName>
</protein>
<dbReference type="SUPFAM" id="SSF49764">
    <property type="entry name" value="HSP20-like chaperones"/>
    <property type="match status" value="1"/>
</dbReference>
<dbReference type="STRING" id="869213.GCA_000517085_03607"/>
<dbReference type="EMBL" id="BAMD01000003">
    <property type="protein sequence ID" value="GAF01778.1"/>
    <property type="molecule type" value="Genomic_DNA"/>
</dbReference>
<dbReference type="InterPro" id="IPR008978">
    <property type="entry name" value="HSP20-like_chaperone"/>
</dbReference>
<name>W7Y2J9_9BACT</name>